<gene>
    <name evidence="1" type="ORF">LOK49_LG08G01874</name>
</gene>
<sequence length="126" mass="14518">MSLPLVVKSTLREAIRASLEQLIGRLKGLGYVPETRLVLQVVGEEQKEEQLYYHSEKLALVFALMNAVRLQCSRGVIQIVKNIRICVDCHNFMKVASGLVQKEIVVRDSNRFHHFKDRVCSCNDYW</sequence>
<evidence type="ECO:0000313" key="2">
    <source>
        <dbReference type="Proteomes" id="UP001060215"/>
    </source>
</evidence>
<proteinExistence type="predicted"/>
<comment type="caution">
    <text evidence="1">The sequence shown here is derived from an EMBL/GenBank/DDBJ whole genome shotgun (WGS) entry which is preliminary data.</text>
</comment>
<reference evidence="1 2" key="1">
    <citation type="journal article" date="2022" name="Plant J.">
        <title>Chromosome-level genome of Camellia lanceoleosa provides a valuable resource for understanding genome evolution and self-incompatibility.</title>
        <authorList>
            <person name="Gong W."/>
            <person name="Xiao S."/>
            <person name="Wang L."/>
            <person name="Liao Z."/>
            <person name="Chang Y."/>
            <person name="Mo W."/>
            <person name="Hu G."/>
            <person name="Li W."/>
            <person name="Zhao G."/>
            <person name="Zhu H."/>
            <person name="Hu X."/>
            <person name="Ji K."/>
            <person name="Xiang X."/>
            <person name="Song Q."/>
            <person name="Yuan D."/>
            <person name="Jin S."/>
            <person name="Zhang L."/>
        </authorList>
    </citation>
    <scope>NUCLEOTIDE SEQUENCE [LARGE SCALE GENOMIC DNA]</scope>
    <source>
        <strain evidence="1">SQ_2022a</strain>
    </source>
</reference>
<evidence type="ECO:0000313" key="1">
    <source>
        <dbReference type="EMBL" id="KAI8002517.1"/>
    </source>
</evidence>
<protein>
    <submittedName>
        <fullName evidence="1">Pentatricopeptide repeat-containing protein</fullName>
    </submittedName>
</protein>
<dbReference type="EMBL" id="CM045766">
    <property type="protein sequence ID" value="KAI8002517.1"/>
    <property type="molecule type" value="Genomic_DNA"/>
</dbReference>
<dbReference type="Proteomes" id="UP001060215">
    <property type="component" value="Chromosome 9"/>
</dbReference>
<organism evidence="1 2">
    <name type="scientific">Camellia lanceoleosa</name>
    <dbReference type="NCBI Taxonomy" id="1840588"/>
    <lineage>
        <taxon>Eukaryota</taxon>
        <taxon>Viridiplantae</taxon>
        <taxon>Streptophyta</taxon>
        <taxon>Embryophyta</taxon>
        <taxon>Tracheophyta</taxon>
        <taxon>Spermatophyta</taxon>
        <taxon>Magnoliopsida</taxon>
        <taxon>eudicotyledons</taxon>
        <taxon>Gunneridae</taxon>
        <taxon>Pentapetalae</taxon>
        <taxon>asterids</taxon>
        <taxon>Ericales</taxon>
        <taxon>Theaceae</taxon>
        <taxon>Camellia</taxon>
    </lineage>
</organism>
<keyword evidence="2" id="KW-1185">Reference proteome</keyword>
<name>A0ACC0GPW7_9ERIC</name>
<accession>A0ACC0GPW7</accession>